<dbReference type="STRING" id="436010.A0A167WDJ3"/>
<organism evidence="1 2">
    <name type="scientific">Athelia psychrophila</name>
    <dbReference type="NCBI Taxonomy" id="1759441"/>
    <lineage>
        <taxon>Eukaryota</taxon>
        <taxon>Fungi</taxon>
        <taxon>Dikarya</taxon>
        <taxon>Basidiomycota</taxon>
        <taxon>Agaricomycotina</taxon>
        <taxon>Agaricomycetes</taxon>
        <taxon>Agaricomycetidae</taxon>
        <taxon>Atheliales</taxon>
        <taxon>Atheliaceae</taxon>
        <taxon>Athelia</taxon>
    </lineage>
</organism>
<sequence>MPTSTLSYQGPERKLAIAFDCGTTYSGISYAILDPGKVPEIRSVDVLGDFMKYLFQCAKTYIKQTSSSELWAEVANNIDFVLTHPNGWEGAQQAQIRCAAVCAGLVFDSPRGQSRLQLLTEGEARLHFCISNDLPSDSMTDGRGIIIVDAGESTIDLSAYYISNTPARIEEIAPTEYRLEGYMFVTRRAHAFLSKKLAGSKYGSPEDLANMTNRFDTSTRLRFCNPDESGFIKFGEPHDRDPEVGIRSGTLKLLGTEVAALFEPSVQSIIEAIDKQRHNAYKPISAVFLVGDFAANDWLFFRLQAHLTQKGITFNRPDKHVKKAIADGAMSFYLDHHMSERVSSKTYGMKCSTIFNKDDPEHCARKHTLYTGASGQQYVQHKFTTILPKGAQISEDREFRQTYCQTRRKKELNSNNTFTIDIICYHGALEAVQWTDTEPGMFLFYANAS</sequence>
<evidence type="ECO:0000313" key="2">
    <source>
        <dbReference type="Proteomes" id="UP000076532"/>
    </source>
</evidence>
<dbReference type="Proteomes" id="UP000076532">
    <property type="component" value="Unassembled WGS sequence"/>
</dbReference>
<dbReference type="Gene3D" id="3.30.420.40">
    <property type="match status" value="1"/>
</dbReference>
<evidence type="ECO:0000313" key="1">
    <source>
        <dbReference type="EMBL" id="KZP05969.1"/>
    </source>
</evidence>
<dbReference type="EMBL" id="KV417810">
    <property type="protein sequence ID" value="KZP05969.1"/>
    <property type="molecule type" value="Genomic_DNA"/>
</dbReference>
<dbReference type="PANTHER" id="PTHR14187:SF5">
    <property type="entry name" value="HEAT SHOCK 70 KDA PROTEIN 12A"/>
    <property type="match status" value="1"/>
</dbReference>
<reference evidence="1 2" key="1">
    <citation type="journal article" date="2016" name="Mol. Biol. Evol.">
        <title>Comparative Genomics of Early-Diverging Mushroom-Forming Fungi Provides Insights into the Origins of Lignocellulose Decay Capabilities.</title>
        <authorList>
            <person name="Nagy L.G."/>
            <person name="Riley R."/>
            <person name="Tritt A."/>
            <person name="Adam C."/>
            <person name="Daum C."/>
            <person name="Floudas D."/>
            <person name="Sun H."/>
            <person name="Yadav J.S."/>
            <person name="Pangilinan J."/>
            <person name="Larsson K.H."/>
            <person name="Matsuura K."/>
            <person name="Barry K."/>
            <person name="Labutti K."/>
            <person name="Kuo R."/>
            <person name="Ohm R.A."/>
            <person name="Bhattacharya S.S."/>
            <person name="Shirouzu T."/>
            <person name="Yoshinaga Y."/>
            <person name="Martin F.M."/>
            <person name="Grigoriev I.V."/>
            <person name="Hibbett D.S."/>
        </authorList>
    </citation>
    <scope>NUCLEOTIDE SEQUENCE [LARGE SCALE GENOMIC DNA]</scope>
    <source>
        <strain evidence="1 2">CBS 109695</strain>
    </source>
</reference>
<dbReference type="InterPro" id="IPR043129">
    <property type="entry name" value="ATPase_NBD"/>
</dbReference>
<evidence type="ECO:0008006" key="3">
    <source>
        <dbReference type="Google" id="ProtNLM"/>
    </source>
</evidence>
<keyword evidence="2" id="KW-1185">Reference proteome</keyword>
<protein>
    <recommendedName>
        <fullName evidence="3">Actin-like ATPase domain-containing protein</fullName>
    </recommendedName>
</protein>
<dbReference type="CDD" id="cd10170">
    <property type="entry name" value="ASKHA_NBD_HSP70"/>
    <property type="match status" value="1"/>
</dbReference>
<dbReference type="AlphaFoldDB" id="A0A167WDJ3"/>
<dbReference type="OrthoDB" id="2963168at2759"/>
<name>A0A167WDJ3_9AGAM</name>
<proteinExistence type="predicted"/>
<dbReference type="PANTHER" id="PTHR14187">
    <property type="entry name" value="ALPHA KINASE/ELONGATION FACTOR 2 KINASE"/>
    <property type="match status" value="1"/>
</dbReference>
<dbReference type="SUPFAM" id="SSF53067">
    <property type="entry name" value="Actin-like ATPase domain"/>
    <property type="match status" value="1"/>
</dbReference>
<gene>
    <name evidence="1" type="ORF">FIBSPDRAFT_966852</name>
</gene>
<accession>A0A167WDJ3</accession>